<evidence type="ECO:0000313" key="2">
    <source>
        <dbReference type="EMBL" id="CYW94015.1"/>
    </source>
</evidence>
<dbReference type="EMBL" id="FIKT01000008">
    <property type="protein sequence ID" value="CYW94015.1"/>
    <property type="molecule type" value="Genomic_DNA"/>
</dbReference>
<feature type="transmembrane region" description="Helical" evidence="1">
    <location>
        <begin position="66"/>
        <end position="91"/>
    </location>
</feature>
<gene>
    <name evidence="2" type="ORF">ERS132551_00884</name>
</gene>
<dbReference type="AlphaFoldDB" id="A0A123UZP9"/>
<sequence>MEKYILIILIGISLLFFIVVNFQSKNRNKIITSINDFVLDYRNTAPILDTFISNKGKVRNFLSTKIVFLLKLLIAALYLFITVIIVLYTALSNVITDEKYTLLSKIFSHIVTPFVLTSIFIKLTAELNNQSIIIIRTYYHELLKMFELKSLHNFIIVILGIVFSFRLFKCLEKRSSNNSDIKFSQFFILTFGSMITSVIFIAFIASYFILSDYVIIKVASNINKNIPTLDVYAIIGLYYSACLLIIKLTYEICIKPIAEKLSQLSNNNEEH</sequence>
<protein>
    <submittedName>
        <fullName evidence="2">Uncharacterized protein</fullName>
    </submittedName>
</protein>
<name>A0A123UZP9_STRSU</name>
<feature type="transmembrane region" description="Helical" evidence="1">
    <location>
        <begin position="6"/>
        <end position="22"/>
    </location>
</feature>
<accession>A0A123UZP9</accession>
<keyword evidence="1" id="KW-0472">Membrane</keyword>
<feature type="transmembrane region" description="Helical" evidence="1">
    <location>
        <begin position="106"/>
        <end position="125"/>
    </location>
</feature>
<feature type="transmembrane region" description="Helical" evidence="1">
    <location>
        <begin position="231"/>
        <end position="250"/>
    </location>
</feature>
<keyword evidence="1" id="KW-1133">Transmembrane helix</keyword>
<feature type="transmembrane region" description="Helical" evidence="1">
    <location>
        <begin position="146"/>
        <end position="166"/>
    </location>
</feature>
<reference evidence="2 3" key="1">
    <citation type="submission" date="2016-02" db="EMBL/GenBank/DDBJ databases">
        <authorList>
            <consortium name="Pathogen Informatics"/>
        </authorList>
    </citation>
    <scope>NUCLEOTIDE SEQUENCE [LARGE SCALE GENOMIC DNA]</scope>
    <source>
        <strain evidence="2 3">SS1062</strain>
    </source>
</reference>
<organism evidence="2 3">
    <name type="scientific">Streptococcus suis</name>
    <dbReference type="NCBI Taxonomy" id="1307"/>
    <lineage>
        <taxon>Bacteria</taxon>
        <taxon>Bacillati</taxon>
        <taxon>Bacillota</taxon>
        <taxon>Bacilli</taxon>
        <taxon>Lactobacillales</taxon>
        <taxon>Streptococcaceae</taxon>
        <taxon>Streptococcus</taxon>
    </lineage>
</organism>
<keyword evidence="1" id="KW-0812">Transmembrane</keyword>
<feature type="transmembrane region" description="Helical" evidence="1">
    <location>
        <begin position="186"/>
        <end position="210"/>
    </location>
</feature>
<evidence type="ECO:0000313" key="3">
    <source>
        <dbReference type="Proteomes" id="UP000071962"/>
    </source>
</evidence>
<proteinExistence type="predicted"/>
<dbReference type="Proteomes" id="UP000071962">
    <property type="component" value="Unassembled WGS sequence"/>
</dbReference>
<evidence type="ECO:0000256" key="1">
    <source>
        <dbReference type="SAM" id="Phobius"/>
    </source>
</evidence>
<dbReference type="RefSeq" id="WP_044763653.1">
    <property type="nucleotide sequence ID" value="NZ_CEKS01000147.1"/>
</dbReference>